<evidence type="ECO:0000256" key="1">
    <source>
        <dbReference type="SAM" id="MobiDB-lite"/>
    </source>
</evidence>
<reference evidence="2" key="1">
    <citation type="submission" date="2021-02" db="EMBL/GenBank/DDBJ databases">
        <title>Genomic Encyclopedia of Type Strains, Phase IV (KMG-V): Genome sequencing to study the core and pangenomes of soil and plant-associated prokaryotes.</title>
        <authorList>
            <person name="Whitman W."/>
        </authorList>
    </citation>
    <scope>NUCLEOTIDE SEQUENCE</scope>
    <source>
        <strain evidence="2">USDA 406</strain>
    </source>
</reference>
<name>A0A8I1YAC3_BRAEL</name>
<dbReference type="Proteomes" id="UP000673383">
    <property type="component" value="Unassembled WGS sequence"/>
</dbReference>
<proteinExistence type="predicted"/>
<evidence type="ECO:0000313" key="3">
    <source>
        <dbReference type="Proteomes" id="UP000673383"/>
    </source>
</evidence>
<protein>
    <submittedName>
        <fullName evidence="2">Uncharacterized protein</fullName>
    </submittedName>
</protein>
<dbReference type="RefSeq" id="WP_172647323.1">
    <property type="nucleotide sequence ID" value="NZ_JAFICZ010000001.1"/>
</dbReference>
<organism evidence="2 3">
    <name type="scientific">Bradyrhizobium elkanii</name>
    <dbReference type="NCBI Taxonomy" id="29448"/>
    <lineage>
        <taxon>Bacteria</taxon>
        <taxon>Pseudomonadati</taxon>
        <taxon>Pseudomonadota</taxon>
        <taxon>Alphaproteobacteria</taxon>
        <taxon>Hyphomicrobiales</taxon>
        <taxon>Nitrobacteraceae</taxon>
        <taxon>Bradyrhizobium</taxon>
    </lineage>
</organism>
<dbReference type="AlphaFoldDB" id="A0A8I1YAC3"/>
<dbReference type="EMBL" id="JAFICZ010000001">
    <property type="protein sequence ID" value="MBP1295170.1"/>
    <property type="molecule type" value="Genomic_DNA"/>
</dbReference>
<evidence type="ECO:0000313" key="2">
    <source>
        <dbReference type="EMBL" id="MBP1295170.1"/>
    </source>
</evidence>
<sequence length="83" mass="8854">MNKKAPESQIMAPYQITSAKITSKTMVMICSPMGIGCLSMTARPSVRGSGMLQRAVGSSAQRDPLKMRAGGHWLQAQEGDAKS</sequence>
<feature type="region of interest" description="Disordered" evidence="1">
    <location>
        <begin position="58"/>
        <end position="83"/>
    </location>
</feature>
<comment type="caution">
    <text evidence="2">The sequence shown here is derived from an EMBL/GenBank/DDBJ whole genome shotgun (WGS) entry which is preliminary data.</text>
</comment>
<accession>A0A8I1YAC3</accession>
<gene>
    <name evidence="2" type="ORF">JOH49_004923</name>
</gene>